<accession>A0AAD4XJT6</accession>
<protein>
    <submittedName>
        <fullName evidence="2">Uncharacterized protein</fullName>
    </submittedName>
</protein>
<sequence>NDVPLLYPDIYVSDSIAVHGIQQILTLPIGSLFDEFRGKDTSPTPSPSITQQPIVLAFPAAQTVITDSVSSKDFDSINGGFHGKDTSPSPPSSITKQPIAAAAIPAGQTVMIDSESSSDSNSMFDDYHGKNVNDYD</sequence>
<name>A0AAD4XJT6_9MAGN</name>
<proteinExistence type="predicted"/>
<dbReference type="EMBL" id="JAJJMB010008951">
    <property type="protein sequence ID" value="KAI3918908.1"/>
    <property type="molecule type" value="Genomic_DNA"/>
</dbReference>
<feature type="non-terminal residue" evidence="2">
    <location>
        <position position="1"/>
    </location>
</feature>
<comment type="caution">
    <text evidence="2">The sequence shown here is derived from an EMBL/GenBank/DDBJ whole genome shotgun (WGS) entry which is preliminary data.</text>
</comment>
<feature type="region of interest" description="Disordered" evidence="1">
    <location>
        <begin position="76"/>
        <end position="97"/>
    </location>
</feature>
<organism evidence="2 3">
    <name type="scientific">Papaver atlanticum</name>
    <dbReference type="NCBI Taxonomy" id="357466"/>
    <lineage>
        <taxon>Eukaryota</taxon>
        <taxon>Viridiplantae</taxon>
        <taxon>Streptophyta</taxon>
        <taxon>Embryophyta</taxon>
        <taxon>Tracheophyta</taxon>
        <taxon>Spermatophyta</taxon>
        <taxon>Magnoliopsida</taxon>
        <taxon>Ranunculales</taxon>
        <taxon>Papaveraceae</taxon>
        <taxon>Papaveroideae</taxon>
        <taxon>Papaver</taxon>
    </lineage>
</organism>
<reference evidence="2" key="1">
    <citation type="submission" date="2022-04" db="EMBL/GenBank/DDBJ databases">
        <title>A functionally conserved STORR gene fusion in Papaver species that diverged 16.8 million years ago.</title>
        <authorList>
            <person name="Catania T."/>
        </authorList>
    </citation>
    <scope>NUCLEOTIDE SEQUENCE</scope>
    <source>
        <strain evidence="2">S-188037</strain>
    </source>
</reference>
<evidence type="ECO:0000256" key="1">
    <source>
        <dbReference type="SAM" id="MobiDB-lite"/>
    </source>
</evidence>
<feature type="region of interest" description="Disordered" evidence="1">
    <location>
        <begin position="110"/>
        <end position="136"/>
    </location>
</feature>
<gene>
    <name evidence="2" type="ORF">MKW98_017356</name>
</gene>
<evidence type="ECO:0000313" key="2">
    <source>
        <dbReference type="EMBL" id="KAI3918908.1"/>
    </source>
</evidence>
<feature type="compositionally biased region" description="Basic and acidic residues" evidence="1">
    <location>
        <begin position="125"/>
        <end position="136"/>
    </location>
</feature>
<dbReference type="Proteomes" id="UP001202328">
    <property type="component" value="Unassembled WGS sequence"/>
</dbReference>
<feature type="compositionally biased region" description="Low complexity" evidence="1">
    <location>
        <begin position="113"/>
        <end position="124"/>
    </location>
</feature>
<evidence type="ECO:0000313" key="3">
    <source>
        <dbReference type="Proteomes" id="UP001202328"/>
    </source>
</evidence>
<keyword evidence="3" id="KW-1185">Reference proteome</keyword>
<dbReference type="AlphaFoldDB" id="A0AAD4XJT6"/>